<evidence type="ECO:0000313" key="4">
    <source>
        <dbReference type="Proteomes" id="UP001200034"/>
    </source>
</evidence>
<evidence type="ECO:0008006" key="5">
    <source>
        <dbReference type="Google" id="ProtNLM"/>
    </source>
</evidence>
<dbReference type="InterPro" id="IPR004911">
    <property type="entry name" value="Interferon-induced_GILT"/>
</dbReference>
<gene>
    <name evidence="3" type="ORF">KR093_010494</name>
</gene>
<evidence type="ECO:0000256" key="1">
    <source>
        <dbReference type="ARBA" id="ARBA00005679"/>
    </source>
</evidence>
<keyword evidence="4" id="KW-1185">Reference proteome</keyword>
<proteinExistence type="inferred from homology"/>
<organism evidence="3 4">
    <name type="scientific">Drosophila rubida</name>
    <dbReference type="NCBI Taxonomy" id="30044"/>
    <lineage>
        <taxon>Eukaryota</taxon>
        <taxon>Metazoa</taxon>
        <taxon>Ecdysozoa</taxon>
        <taxon>Arthropoda</taxon>
        <taxon>Hexapoda</taxon>
        <taxon>Insecta</taxon>
        <taxon>Pterygota</taxon>
        <taxon>Neoptera</taxon>
        <taxon>Endopterygota</taxon>
        <taxon>Diptera</taxon>
        <taxon>Brachycera</taxon>
        <taxon>Muscomorpha</taxon>
        <taxon>Ephydroidea</taxon>
        <taxon>Drosophilidae</taxon>
        <taxon>Drosophila</taxon>
    </lineage>
</organism>
<protein>
    <recommendedName>
        <fullName evidence="5">GILT-like protein F37H8.5</fullName>
    </recommendedName>
</protein>
<sequence length="184" mass="21608">KLPLAVHYEALCPDSMYFIRRRLHDALYDNNWWPHVDLKLYPFGKANFYNNTALHRMEVYCQHGEQECELNALHACVLEHLELESAFPLINCMLRSYGDQIDECARHLKLDVTAAKQCKSSRKTPDILLPYGKATLALQLSFVPSIVFDNRFDPYEQSSIRYNFEAYFCREYERKFQVKLPTCG</sequence>
<feature type="non-terminal residue" evidence="3">
    <location>
        <position position="1"/>
    </location>
</feature>
<dbReference type="GO" id="GO:0016671">
    <property type="term" value="F:oxidoreductase activity, acting on a sulfur group of donors, disulfide as acceptor"/>
    <property type="evidence" value="ECO:0007669"/>
    <property type="project" value="InterPro"/>
</dbReference>
<evidence type="ECO:0000256" key="2">
    <source>
        <dbReference type="ARBA" id="ARBA00023180"/>
    </source>
</evidence>
<reference evidence="3" key="1">
    <citation type="journal article" date="2021" name="Mol. Ecol. Resour.">
        <title>Phylogenomic analyses of the genus Drosophila reveals genomic signals of climate adaptation.</title>
        <authorList>
            <person name="Li F."/>
            <person name="Rane R.V."/>
            <person name="Luria V."/>
            <person name="Xiong Z."/>
            <person name="Chen J."/>
            <person name="Li Z."/>
            <person name="Catullo R.A."/>
            <person name="Griffin P.C."/>
            <person name="Schiffer M."/>
            <person name="Pearce S."/>
            <person name="Lee S.F."/>
            <person name="McElroy K."/>
            <person name="Stocker A."/>
            <person name="Shirriffs J."/>
            <person name="Cockerell F."/>
            <person name="Coppin C."/>
            <person name="Sgro C.M."/>
            <person name="Karger A."/>
            <person name="Cain J.W."/>
            <person name="Weber J.A."/>
            <person name="Santpere G."/>
            <person name="Kirschner M.W."/>
            <person name="Hoffmann A.A."/>
            <person name="Oakeshott J.G."/>
            <person name="Zhang G."/>
        </authorList>
    </citation>
    <scope>NUCLEOTIDE SEQUENCE</scope>
    <source>
        <strain evidence="3">BGI-SZ-2011g</strain>
    </source>
</reference>
<dbReference type="EMBL" id="JAJJHW010000014">
    <property type="protein sequence ID" value="KAH8388589.1"/>
    <property type="molecule type" value="Genomic_DNA"/>
</dbReference>
<keyword evidence="2" id="KW-0325">Glycoprotein</keyword>
<comment type="caution">
    <text evidence="3">The sequence shown here is derived from an EMBL/GenBank/DDBJ whole genome shotgun (WGS) entry which is preliminary data.</text>
</comment>
<dbReference type="PANTHER" id="PTHR13234">
    <property type="entry name" value="GAMMA-INTERFERON INDUCIBLE LYSOSOMAL THIOL REDUCTASE GILT"/>
    <property type="match status" value="1"/>
</dbReference>
<dbReference type="Pfam" id="PF03227">
    <property type="entry name" value="GILT"/>
    <property type="match status" value="1"/>
</dbReference>
<dbReference type="AlphaFoldDB" id="A0AAD4KHC7"/>
<name>A0AAD4KHC7_9MUSC</name>
<dbReference type="PANTHER" id="PTHR13234:SF73">
    <property type="entry name" value="GILT-LIKE PROTEIN 2-RELATED"/>
    <property type="match status" value="1"/>
</dbReference>
<dbReference type="Proteomes" id="UP001200034">
    <property type="component" value="Unassembled WGS sequence"/>
</dbReference>
<comment type="similarity">
    <text evidence="1">Belongs to the GILT family.</text>
</comment>
<accession>A0AAD4KHC7</accession>
<evidence type="ECO:0000313" key="3">
    <source>
        <dbReference type="EMBL" id="KAH8388589.1"/>
    </source>
</evidence>